<dbReference type="SMART" id="SM00028">
    <property type="entry name" value="TPR"/>
    <property type="match status" value="3"/>
</dbReference>
<evidence type="ECO:0000256" key="2">
    <source>
        <dbReference type="ARBA" id="ARBA00022803"/>
    </source>
</evidence>
<sequence>MPSNQNGASSPNAENLKDEGNKLFVAKKYDAAITKYSEAIALDGQNPILFANRAACRLSLRRYMDAATDAAKATQLNPNYSKAWARLATAYDELRQPTKSESCWKQALETLPKENPTEGELKQKEQYEKSYEAAKKAIEDVKNEVNSRILRSTNIQNPWARALELKPQMEREGNWTSSVWAITDAYEQMQLGTKEMDDVTVIQSIGQAAFNLRSIEKMTNAILCDRRILQFIDGGWVGKVNRQIRGETACAGAWTDAGPAALMQEADNRRVEQGWNHVRQAVGTTVRCWILYGLLEGGLNQNPATELEFLERALEIIKWGRRVWDGVSTEDRGVIFLDWFMHGVQNLYLEALMKVSSKEKNVEKKLLRLEELDEAADEVINSINGNPIPSRADNPSFASAYYYYPRGYAYSMKGYYLREKAKLSKEQTEIKRLMREAAAAYMSASQNFAEDDEHHSWFMCIALENMLSGSSPAGATLKTMENLKAAVPKMQGIWARSQMAMQGRDAMIQTQLKHEASLRRQLAQGRIKEDEGVRLQTL</sequence>
<organism evidence="3 4">
    <name type="scientific">Marasmius crinis-equi</name>
    <dbReference type="NCBI Taxonomy" id="585013"/>
    <lineage>
        <taxon>Eukaryota</taxon>
        <taxon>Fungi</taxon>
        <taxon>Dikarya</taxon>
        <taxon>Basidiomycota</taxon>
        <taxon>Agaricomycotina</taxon>
        <taxon>Agaricomycetes</taxon>
        <taxon>Agaricomycetidae</taxon>
        <taxon>Agaricales</taxon>
        <taxon>Marasmiineae</taxon>
        <taxon>Marasmiaceae</taxon>
        <taxon>Marasmius</taxon>
    </lineage>
</organism>
<dbReference type="Proteomes" id="UP001465976">
    <property type="component" value="Unassembled WGS sequence"/>
</dbReference>
<dbReference type="InterPro" id="IPR047150">
    <property type="entry name" value="SGT"/>
</dbReference>
<proteinExistence type="predicted"/>
<protein>
    <recommendedName>
        <fullName evidence="5">TPR-like protein</fullName>
    </recommendedName>
</protein>
<dbReference type="PANTHER" id="PTHR45831:SF2">
    <property type="entry name" value="LD24721P"/>
    <property type="match status" value="1"/>
</dbReference>
<dbReference type="EMBL" id="JBAHYK010001871">
    <property type="protein sequence ID" value="KAL0566523.1"/>
    <property type="molecule type" value="Genomic_DNA"/>
</dbReference>
<dbReference type="InterPro" id="IPR019734">
    <property type="entry name" value="TPR_rpt"/>
</dbReference>
<evidence type="ECO:0000256" key="1">
    <source>
        <dbReference type="ARBA" id="ARBA00022737"/>
    </source>
</evidence>
<evidence type="ECO:0008006" key="5">
    <source>
        <dbReference type="Google" id="ProtNLM"/>
    </source>
</evidence>
<dbReference type="PANTHER" id="PTHR45831">
    <property type="entry name" value="LD24721P"/>
    <property type="match status" value="1"/>
</dbReference>
<accession>A0ABR3EUD6</accession>
<name>A0ABR3EUD6_9AGAR</name>
<keyword evidence="2" id="KW-0802">TPR repeat</keyword>
<keyword evidence="4" id="KW-1185">Reference proteome</keyword>
<evidence type="ECO:0000313" key="3">
    <source>
        <dbReference type="EMBL" id="KAL0566523.1"/>
    </source>
</evidence>
<keyword evidence="1" id="KW-0677">Repeat</keyword>
<dbReference type="SUPFAM" id="SSF48452">
    <property type="entry name" value="TPR-like"/>
    <property type="match status" value="1"/>
</dbReference>
<comment type="caution">
    <text evidence="3">The sequence shown here is derived from an EMBL/GenBank/DDBJ whole genome shotgun (WGS) entry which is preliminary data.</text>
</comment>
<reference evidence="3 4" key="1">
    <citation type="submission" date="2024-02" db="EMBL/GenBank/DDBJ databases">
        <title>A draft genome for the cacao thread blight pathogen Marasmius crinis-equi.</title>
        <authorList>
            <person name="Cohen S.P."/>
            <person name="Baruah I.K."/>
            <person name="Amoako-Attah I."/>
            <person name="Bukari Y."/>
            <person name="Meinhardt L.W."/>
            <person name="Bailey B.A."/>
        </authorList>
    </citation>
    <scope>NUCLEOTIDE SEQUENCE [LARGE SCALE GENOMIC DNA]</scope>
    <source>
        <strain evidence="3 4">GH-76</strain>
    </source>
</reference>
<evidence type="ECO:0000313" key="4">
    <source>
        <dbReference type="Proteomes" id="UP001465976"/>
    </source>
</evidence>
<dbReference type="InterPro" id="IPR011990">
    <property type="entry name" value="TPR-like_helical_dom_sf"/>
</dbReference>
<gene>
    <name evidence="3" type="ORF">V5O48_015485</name>
</gene>
<dbReference type="Gene3D" id="1.25.40.10">
    <property type="entry name" value="Tetratricopeptide repeat domain"/>
    <property type="match status" value="1"/>
</dbReference>